<comment type="caution">
    <text evidence="2">The sequence shown here is derived from an EMBL/GenBank/DDBJ whole genome shotgun (WGS) entry which is preliminary data.</text>
</comment>
<proteinExistence type="predicted"/>
<dbReference type="EMBL" id="JAVXUO010000342">
    <property type="protein sequence ID" value="KAK2993106.1"/>
    <property type="molecule type" value="Genomic_DNA"/>
</dbReference>
<sequence>MWKIRNEESQTVSNQNATVVIRRKFCYTHPTMSSNKGKEVAGKYVDALDDEIPTFVHRVDDGFEFKLGMIFNSEDEAFKTYNAYAMIKGFGVRRGQKYIHGKTQELWRCTFLCSYQGHAPYVPPHEERKVEWTETQCGCDSYIKFKISNGVWEVIEFNPIHNHPFAPELQRHLIRSHIRVIEGVKGVLDSFKSVGVGAAKSFGFIANDTGGIRNIGCTLRDAQNYLQSERSEILSVGEVQSLDTFSTDLRSTQRSESTNNVFQDMECKTMTLIEFVDHYEKNAVKMREKEVEDDYDSTRGVSSSGVAYGLDVDSKFQLRCNSELVDVLDKVKKEDDIMTLKNDDTTTSAAYKQPTCQRSAC</sequence>
<dbReference type="InterPro" id="IPR004330">
    <property type="entry name" value="FAR1_DNA_bnd_dom"/>
</dbReference>
<name>A0AA88USY0_9ASTE</name>
<evidence type="ECO:0000313" key="3">
    <source>
        <dbReference type="Proteomes" id="UP001187471"/>
    </source>
</evidence>
<dbReference type="Proteomes" id="UP001187471">
    <property type="component" value="Unassembled WGS sequence"/>
</dbReference>
<organism evidence="2 3">
    <name type="scientific">Escallonia rubra</name>
    <dbReference type="NCBI Taxonomy" id="112253"/>
    <lineage>
        <taxon>Eukaryota</taxon>
        <taxon>Viridiplantae</taxon>
        <taxon>Streptophyta</taxon>
        <taxon>Embryophyta</taxon>
        <taxon>Tracheophyta</taxon>
        <taxon>Spermatophyta</taxon>
        <taxon>Magnoliopsida</taxon>
        <taxon>eudicotyledons</taxon>
        <taxon>Gunneridae</taxon>
        <taxon>Pentapetalae</taxon>
        <taxon>asterids</taxon>
        <taxon>campanulids</taxon>
        <taxon>Escalloniales</taxon>
        <taxon>Escalloniaceae</taxon>
        <taxon>Escallonia</taxon>
    </lineage>
</organism>
<protein>
    <recommendedName>
        <fullName evidence="1">FAR1 domain-containing protein</fullName>
    </recommendedName>
</protein>
<dbReference type="AlphaFoldDB" id="A0AA88USY0"/>
<accession>A0AA88USY0</accession>
<reference evidence="2" key="1">
    <citation type="submission" date="2022-12" db="EMBL/GenBank/DDBJ databases">
        <title>Draft genome assemblies for two species of Escallonia (Escalloniales).</title>
        <authorList>
            <person name="Chanderbali A."/>
            <person name="Dervinis C."/>
            <person name="Anghel I."/>
            <person name="Soltis D."/>
            <person name="Soltis P."/>
            <person name="Zapata F."/>
        </authorList>
    </citation>
    <scope>NUCLEOTIDE SEQUENCE</scope>
    <source>
        <strain evidence="2">UCBG92.1500</strain>
        <tissue evidence="2">Leaf</tissue>
    </source>
</reference>
<gene>
    <name evidence="2" type="ORF">RJ640_021778</name>
</gene>
<keyword evidence="3" id="KW-1185">Reference proteome</keyword>
<feature type="domain" description="FAR1" evidence="1">
    <location>
        <begin position="81"/>
        <end position="166"/>
    </location>
</feature>
<dbReference type="PANTHER" id="PTHR47718:SF17">
    <property type="entry name" value="PROTEIN FAR1-RELATED SEQUENCE 5-LIKE"/>
    <property type="match status" value="1"/>
</dbReference>
<dbReference type="Pfam" id="PF03101">
    <property type="entry name" value="FAR1"/>
    <property type="match status" value="1"/>
</dbReference>
<evidence type="ECO:0000313" key="2">
    <source>
        <dbReference type="EMBL" id="KAK2993106.1"/>
    </source>
</evidence>
<evidence type="ECO:0000259" key="1">
    <source>
        <dbReference type="Pfam" id="PF03101"/>
    </source>
</evidence>
<dbReference type="PANTHER" id="PTHR47718">
    <property type="entry name" value="OS01G0519700 PROTEIN"/>
    <property type="match status" value="1"/>
</dbReference>